<keyword evidence="1" id="KW-0732">Signal</keyword>
<name>A0A6F8V7R5_9PROT</name>
<dbReference type="InterPro" id="IPR036280">
    <property type="entry name" value="Multihaem_cyt_sf"/>
</dbReference>
<evidence type="ECO:0000313" key="2">
    <source>
        <dbReference type="EMBL" id="BCB25157.1"/>
    </source>
</evidence>
<dbReference type="InterPro" id="IPR018588">
    <property type="entry name" value="Dihaem_cytochrome-c"/>
</dbReference>
<dbReference type="KEGG" id="slac:SKTS_00430"/>
<accession>A0A6F8V7R5</accession>
<protein>
    <submittedName>
        <fullName evidence="2">Cytochrome c</fullName>
    </submittedName>
</protein>
<feature type="signal peptide" evidence="1">
    <location>
        <begin position="1"/>
        <end position="18"/>
    </location>
</feature>
<sequence>MKRIFVIITLLAAAPVCADGNENLAPAATNQKWKTECSACHIAYPPSLLPERSWRKMMGGLDRHFGQDASLDGPTAQEITAFLVNNSAERGANKRAKKVLGSLGPNETPLRISETAWFVRKHDEVSPQVWKRPKVGGPANCLACHGGAERGDYSEHQIRIPR</sequence>
<organism evidence="2 3">
    <name type="scientific">Sulfurimicrobium lacus</name>
    <dbReference type="NCBI Taxonomy" id="2715678"/>
    <lineage>
        <taxon>Bacteria</taxon>
        <taxon>Pseudomonadati</taxon>
        <taxon>Pseudomonadota</taxon>
        <taxon>Betaproteobacteria</taxon>
        <taxon>Nitrosomonadales</taxon>
        <taxon>Sulfuricellaceae</taxon>
        <taxon>Sulfurimicrobium</taxon>
    </lineage>
</organism>
<dbReference type="AlphaFoldDB" id="A0A6F8V7R5"/>
<proteinExistence type="predicted"/>
<reference evidence="3" key="1">
    <citation type="submission" date="2020-03" db="EMBL/GenBank/DDBJ databases">
        <title>Complete genome sequence of sulfur-oxidizing bacterium skT11.</title>
        <authorList>
            <person name="Kanda M."/>
            <person name="Kojima H."/>
            <person name="Fukui M."/>
        </authorList>
    </citation>
    <scope>NUCLEOTIDE SEQUENCE [LARGE SCALE GENOMIC DNA]</scope>
    <source>
        <strain evidence="3">skT11</strain>
    </source>
</reference>
<feature type="chain" id="PRO_5026348495" evidence="1">
    <location>
        <begin position="19"/>
        <end position="162"/>
    </location>
</feature>
<dbReference type="EMBL" id="AP022853">
    <property type="protein sequence ID" value="BCB25157.1"/>
    <property type="molecule type" value="Genomic_DNA"/>
</dbReference>
<evidence type="ECO:0000256" key="1">
    <source>
        <dbReference type="SAM" id="SignalP"/>
    </source>
</evidence>
<dbReference type="SUPFAM" id="SSF48695">
    <property type="entry name" value="Multiheme cytochromes"/>
    <property type="match status" value="1"/>
</dbReference>
<keyword evidence="3" id="KW-1185">Reference proteome</keyword>
<evidence type="ECO:0000313" key="3">
    <source>
        <dbReference type="Proteomes" id="UP000502260"/>
    </source>
</evidence>
<gene>
    <name evidence="2" type="ORF">SKTS_00430</name>
</gene>
<dbReference type="RefSeq" id="WP_173058630.1">
    <property type="nucleotide sequence ID" value="NZ_AP022853.1"/>
</dbReference>
<dbReference type="Proteomes" id="UP000502260">
    <property type="component" value="Chromosome"/>
</dbReference>
<dbReference type="Pfam" id="PF09626">
    <property type="entry name" value="DHC"/>
    <property type="match status" value="1"/>
</dbReference>